<accession>A0AAD7K8R4</accession>
<sequence length="156" mass="17814">MPESRESEASYLIAAARGTELIEQEVDLRLEKIEINATEKEEKRFNKAHPAKSGLPYAINSTCTVKRGTNKAQSYIYPEMWHTSGKKKSKHSLTELALESISYTHQALILDMGPLFLMIQWMTHTSAQWYPNPLIRRFVNSALGWCLSSKTMCLYS</sequence>
<organism evidence="1 2">
    <name type="scientific">Mycena maculata</name>
    <dbReference type="NCBI Taxonomy" id="230809"/>
    <lineage>
        <taxon>Eukaryota</taxon>
        <taxon>Fungi</taxon>
        <taxon>Dikarya</taxon>
        <taxon>Basidiomycota</taxon>
        <taxon>Agaricomycotina</taxon>
        <taxon>Agaricomycetes</taxon>
        <taxon>Agaricomycetidae</taxon>
        <taxon>Agaricales</taxon>
        <taxon>Marasmiineae</taxon>
        <taxon>Mycenaceae</taxon>
        <taxon>Mycena</taxon>
    </lineage>
</organism>
<comment type="caution">
    <text evidence="1">The sequence shown here is derived from an EMBL/GenBank/DDBJ whole genome shotgun (WGS) entry which is preliminary data.</text>
</comment>
<gene>
    <name evidence="1" type="ORF">DFH07DRAFT_765176</name>
</gene>
<dbReference type="Proteomes" id="UP001215280">
    <property type="component" value="Unassembled WGS sequence"/>
</dbReference>
<dbReference type="AlphaFoldDB" id="A0AAD7K8R4"/>
<dbReference type="EMBL" id="JARJLG010000005">
    <property type="protein sequence ID" value="KAJ7780660.1"/>
    <property type="molecule type" value="Genomic_DNA"/>
</dbReference>
<evidence type="ECO:0000313" key="1">
    <source>
        <dbReference type="EMBL" id="KAJ7780660.1"/>
    </source>
</evidence>
<reference evidence="1" key="1">
    <citation type="submission" date="2023-03" db="EMBL/GenBank/DDBJ databases">
        <title>Massive genome expansion in bonnet fungi (Mycena s.s.) driven by repeated elements and novel gene families across ecological guilds.</title>
        <authorList>
            <consortium name="Lawrence Berkeley National Laboratory"/>
            <person name="Harder C.B."/>
            <person name="Miyauchi S."/>
            <person name="Viragh M."/>
            <person name="Kuo A."/>
            <person name="Thoen E."/>
            <person name="Andreopoulos B."/>
            <person name="Lu D."/>
            <person name="Skrede I."/>
            <person name="Drula E."/>
            <person name="Henrissat B."/>
            <person name="Morin E."/>
            <person name="Kohler A."/>
            <person name="Barry K."/>
            <person name="LaButti K."/>
            <person name="Morin E."/>
            <person name="Salamov A."/>
            <person name="Lipzen A."/>
            <person name="Mereny Z."/>
            <person name="Hegedus B."/>
            <person name="Baldrian P."/>
            <person name="Stursova M."/>
            <person name="Weitz H."/>
            <person name="Taylor A."/>
            <person name="Grigoriev I.V."/>
            <person name="Nagy L.G."/>
            <person name="Martin F."/>
            <person name="Kauserud H."/>
        </authorList>
    </citation>
    <scope>NUCLEOTIDE SEQUENCE</scope>
    <source>
        <strain evidence="1">CBHHK188m</strain>
    </source>
</reference>
<evidence type="ECO:0000313" key="2">
    <source>
        <dbReference type="Proteomes" id="UP001215280"/>
    </source>
</evidence>
<protein>
    <submittedName>
        <fullName evidence="1">Uncharacterized protein</fullName>
    </submittedName>
</protein>
<name>A0AAD7K8R4_9AGAR</name>
<keyword evidence="2" id="KW-1185">Reference proteome</keyword>
<proteinExistence type="predicted"/>